<protein>
    <recommendedName>
        <fullName evidence="7">Doubled CXXCH motif domain-containing protein</fullName>
    </recommendedName>
</protein>
<dbReference type="Pfam" id="PF09699">
    <property type="entry name" value="Paired_CXXCH_1"/>
    <property type="match status" value="1"/>
</dbReference>
<keyword evidence="1" id="KW-0732">Signal</keyword>
<evidence type="ECO:0000313" key="5">
    <source>
        <dbReference type="EMBL" id="GHH97481.1"/>
    </source>
</evidence>
<keyword evidence="6" id="KW-1185">Reference proteome</keyword>
<gene>
    <name evidence="5" type="ORF">AM1BK_10240</name>
</gene>
<evidence type="ECO:0000256" key="1">
    <source>
        <dbReference type="ARBA" id="ARBA00022729"/>
    </source>
</evidence>
<evidence type="ECO:0000259" key="4">
    <source>
        <dbReference type="Pfam" id="PF22113"/>
    </source>
</evidence>
<evidence type="ECO:0000313" key="6">
    <source>
        <dbReference type="Proteomes" id="UP000637074"/>
    </source>
</evidence>
<dbReference type="InterPro" id="IPR054337">
    <property type="entry name" value="Mtrc-MtrF-like_dom_II/IV"/>
</dbReference>
<sequence>MKRMNYKQKLILYFIICSLLISSFLLYSPETHVFSATGEPEITVMTPAAEAVLDVSTVEFTGKVSDDQTPSNELVIKVFEQSEDSEQPIDITDDGKLTITPKAEYADFTYLNEFSNGIHKLTFFVSDQQGFSSKVEQTFTVMLPEKVQGSESENAASDGTTNSVETTDATVETANNQTNLETNLRQPAAIESSTAESSTNNLITNQLDANESTGNQPAVEEIGNRPYMTKMLLIPKGTENEYEPDGKVPDGSLPAEDMTRVPLDYQILIEVRSVGKIPVTQPLITVFGEDSNGKEKLIKEDIKLNDNITAYVYTYTFDNNLSPGKTYSVYLDPNFENDSKFKIIPRFLKFTTVSANHQDVKGFSLKDGETIADIPDSQRSIDFNIHGNYSNVTNACAYCHSTHNGKNATLEGGTITAKADNLCLACHDGTLASAGIPAAEKYYSSDFKHAQGQTKETAACTSCHNPHIPGTPDNPNSLKSDSRLKPFSYKKASSATGDAEDFSLCFSCHDGSKGKDIKQYYKNDNFLSQSGHNLTKTADSGTKLIGQLPCAECHETHGSNNIQMLRSNLGNIEPAKNKSKFLKDGGDWDASAQREFCLACHNPDNKTVLYGKITTFMEIDSAGNPISGHLKENYQMCSQCHGGGSFIEAAHAPKKILQTTNSEAVTSESVNLGSP</sequence>
<accession>A0ABQ3N8B6</accession>
<dbReference type="SUPFAM" id="SSF48695">
    <property type="entry name" value="Multiheme cytochromes"/>
    <property type="match status" value="1"/>
</dbReference>
<proteinExistence type="predicted"/>
<feature type="region of interest" description="Disordered" evidence="2">
    <location>
        <begin position="461"/>
        <end position="481"/>
    </location>
</feature>
<dbReference type="Pfam" id="PF22113">
    <property type="entry name" value="Mtrc-MtrF_II-IV_dom"/>
    <property type="match status" value="1"/>
</dbReference>
<dbReference type="PANTHER" id="PTHR35038">
    <property type="entry name" value="DISSIMILATORY SULFITE REDUCTASE SIRA"/>
    <property type="match status" value="1"/>
</dbReference>
<dbReference type="InterPro" id="IPR010177">
    <property type="entry name" value="Paired_CXXCH_1"/>
</dbReference>
<evidence type="ECO:0008006" key="7">
    <source>
        <dbReference type="Google" id="ProtNLM"/>
    </source>
</evidence>
<dbReference type="InterPro" id="IPR051829">
    <property type="entry name" value="Multiheme_Cytochr_ET"/>
</dbReference>
<comment type="caution">
    <text evidence="5">The sequence shown here is derived from an EMBL/GenBank/DDBJ whole genome shotgun (WGS) entry which is preliminary data.</text>
</comment>
<dbReference type="Gene3D" id="1.10.1130.10">
    <property type="entry name" value="Flavocytochrome C3, Chain A"/>
    <property type="match status" value="1"/>
</dbReference>
<dbReference type="InterPro" id="IPR036280">
    <property type="entry name" value="Multihaem_cyt_sf"/>
</dbReference>
<name>A0ABQ3N8B6_9BACI</name>
<feature type="region of interest" description="Disordered" evidence="2">
    <location>
        <begin position="146"/>
        <end position="165"/>
    </location>
</feature>
<feature type="domain" description="Outer membrane cytochrome MtrC/MtrF-like" evidence="4">
    <location>
        <begin position="496"/>
        <end position="649"/>
    </location>
</feature>
<dbReference type="EMBL" id="BNDS01000003">
    <property type="protein sequence ID" value="GHH97481.1"/>
    <property type="molecule type" value="Genomic_DNA"/>
</dbReference>
<dbReference type="PANTHER" id="PTHR35038:SF8">
    <property type="entry name" value="C-TYPE POLYHEME CYTOCHROME OMCC"/>
    <property type="match status" value="1"/>
</dbReference>
<feature type="domain" description="Doubled CXXCH motif" evidence="3">
    <location>
        <begin position="393"/>
        <end position="429"/>
    </location>
</feature>
<dbReference type="Proteomes" id="UP000637074">
    <property type="component" value="Unassembled WGS sequence"/>
</dbReference>
<evidence type="ECO:0000256" key="2">
    <source>
        <dbReference type="SAM" id="MobiDB-lite"/>
    </source>
</evidence>
<dbReference type="RefSeq" id="WP_191270384.1">
    <property type="nucleotide sequence ID" value="NZ_BNDS01000003.1"/>
</dbReference>
<reference evidence="5 6" key="1">
    <citation type="journal article" date="2022" name="Int. J. Syst. Evol. Microbiol.">
        <title>Neobacillus kokaensis sp. nov., isolated from soil.</title>
        <authorList>
            <person name="Yuki K."/>
            <person name="Matsubara H."/>
            <person name="Yamaguchi S."/>
        </authorList>
    </citation>
    <scope>NUCLEOTIDE SEQUENCE [LARGE SCALE GENOMIC DNA]</scope>
    <source>
        <strain evidence="5 6">LOB 377</strain>
    </source>
</reference>
<organism evidence="5 6">
    <name type="scientific">Neobacillus kokaensis</name>
    <dbReference type="NCBI Taxonomy" id="2759023"/>
    <lineage>
        <taxon>Bacteria</taxon>
        <taxon>Bacillati</taxon>
        <taxon>Bacillota</taxon>
        <taxon>Bacilli</taxon>
        <taxon>Bacillales</taxon>
        <taxon>Bacillaceae</taxon>
        <taxon>Neobacillus</taxon>
    </lineage>
</organism>
<feature type="compositionally biased region" description="Polar residues" evidence="2">
    <location>
        <begin position="149"/>
        <end position="165"/>
    </location>
</feature>
<evidence type="ECO:0000259" key="3">
    <source>
        <dbReference type="Pfam" id="PF09699"/>
    </source>
</evidence>